<dbReference type="eggNOG" id="COG5001">
    <property type="taxonomic scope" value="Bacteria"/>
</dbReference>
<evidence type="ECO:0000259" key="5">
    <source>
        <dbReference type="PROSITE" id="PS50887"/>
    </source>
</evidence>
<organism evidence="6 7">
    <name type="scientific">Marinithermus hydrothermalis (strain DSM 14884 / JCM 11576 / T1)</name>
    <dbReference type="NCBI Taxonomy" id="869210"/>
    <lineage>
        <taxon>Bacteria</taxon>
        <taxon>Thermotogati</taxon>
        <taxon>Deinococcota</taxon>
        <taxon>Deinococci</taxon>
        <taxon>Thermales</taxon>
        <taxon>Thermaceae</taxon>
        <taxon>Marinithermus</taxon>
    </lineage>
</organism>
<dbReference type="Pfam" id="PF08448">
    <property type="entry name" value="PAS_4"/>
    <property type="match status" value="1"/>
</dbReference>
<proteinExistence type="predicted"/>
<dbReference type="InterPro" id="IPR052155">
    <property type="entry name" value="Biofilm_reg_signaling"/>
</dbReference>
<dbReference type="NCBIfam" id="TIGR00254">
    <property type="entry name" value="GGDEF"/>
    <property type="match status" value="1"/>
</dbReference>
<dbReference type="Gene3D" id="3.30.70.270">
    <property type="match status" value="1"/>
</dbReference>
<dbReference type="RefSeq" id="WP_013702839.1">
    <property type="nucleotide sequence ID" value="NC_015387.1"/>
</dbReference>
<dbReference type="FunFam" id="3.30.70.270:FF:000001">
    <property type="entry name" value="Diguanylate cyclase domain protein"/>
    <property type="match status" value="1"/>
</dbReference>
<dbReference type="PROSITE" id="PS50887">
    <property type="entry name" value="GGDEF"/>
    <property type="match status" value="1"/>
</dbReference>
<dbReference type="SUPFAM" id="SSF55073">
    <property type="entry name" value="Nucleotide cyclase"/>
    <property type="match status" value="1"/>
</dbReference>
<reference evidence="6 7" key="1">
    <citation type="journal article" date="2012" name="Stand. Genomic Sci.">
        <title>Complete genome sequence of the aerobic, heterotroph Marinithermus hydrothermalis type strain (T1(T)) from a deep-sea hydrothermal vent chimney.</title>
        <authorList>
            <person name="Copeland A."/>
            <person name="Gu W."/>
            <person name="Yasawong M."/>
            <person name="Lapidus A."/>
            <person name="Lucas S."/>
            <person name="Deshpande S."/>
            <person name="Pagani I."/>
            <person name="Tapia R."/>
            <person name="Cheng J.F."/>
            <person name="Goodwin L.A."/>
            <person name="Pitluck S."/>
            <person name="Liolios K."/>
            <person name="Ivanova N."/>
            <person name="Mavromatis K."/>
            <person name="Mikhailova N."/>
            <person name="Pati A."/>
            <person name="Chen A."/>
            <person name="Palaniappan K."/>
            <person name="Land M."/>
            <person name="Pan C."/>
            <person name="Brambilla E.M."/>
            <person name="Rohde M."/>
            <person name="Tindall B.J."/>
            <person name="Sikorski J."/>
            <person name="Goker M."/>
            <person name="Detter J.C."/>
            <person name="Bristow J."/>
            <person name="Eisen J.A."/>
            <person name="Markowitz V."/>
            <person name="Hugenholtz P."/>
            <person name="Kyrpides N.C."/>
            <person name="Klenk H.P."/>
            <person name="Woyke T."/>
        </authorList>
    </citation>
    <scope>NUCLEOTIDE SEQUENCE [LARGE SCALE GENOMIC DNA]</scope>
    <source>
        <strain evidence="7">DSM 14884 / JCM 11576 / T1</strain>
    </source>
</reference>
<dbReference type="InterPro" id="IPR003018">
    <property type="entry name" value="GAF"/>
</dbReference>
<dbReference type="Gene3D" id="3.20.20.450">
    <property type="entry name" value="EAL domain"/>
    <property type="match status" value="1"/>
</dbReference>
<dbReference type="SMART" id="SM00086">
    <property type="entry name" value="PAC"/>
    <property type="match status" value="2"/>
</dbReference>
<protein>
    <submittedName>
        <fullName evidence="6">Diguanylate cyclase/phosphodiesterase with PAS/PAC and GAF sensor(S)</fullName>
    </submittedName>
</protein>
<evidence type="ECO:0000259" key="3">
    <source>
        <dbReference type="PROSITE" id="PS50113"/>
    </source>
</evidence>
<dbReference type="Gene3D" id="3.30.450.40">
    <property type="match status" value="1"/>
</dbReference>
<dbReference type="KEGG" id="mhd:Marky_0019"/>
<dbReference type="InterPro" id="IPR035965">
    <property type="entry name" value="PAS-like_dom_sf"/>
</dbReference>
<dbReference type="PANTHER" id="PTHR44757:SF2">
    <property type="entry name" value="BIOFILM ARCHITECTURE MAINTENANCE PROTEIN MBAA"/>
    <property type="match status" value="1"/>
</dbReference>
<dbReference type="Pfam" id="PF00989">
    <property type="entry name" value="PAS"/>
    <property type="match status" value="1"/>
</dbReference>
<feature type="domain" description="PAS" evidence="2">
    <location>
        <begin position="84"/>
        <end position="120"/>
    </location>
</feature>
<dbReference type="PANTHER" id="PTHR44757">
    <property type="entry name" value="DIGUANYLATE CYCLASE DGCP"/>
    <property type="match status" value="1"/>
</dbReference>
<dbReference type="OrthoDB" id="2624050at2"/>
<dbReference type="InterPro" id="IPR043128">
    <property type="entry name" value="Rev_trsase/Diguanyl_cyclase"/>
</dbReference>
<dbReference type="InterPro" id="IPR029787">
    <property type="entry name" value="Nucleotide_cyclase"/>
</dbReference>
<keyword evidence="1" id="KW-0812">Transmembrane</keyword>
<dbReference type="GO" id="GO:0006355">
    <property type="term" value="P:regulation of DNA-templated transcription"/>
    <property type="evidence" value="ECO:0007669"/>
    <property type="project" value="InterPro"/>
</dbReference>
<dbReference type="CDD" id="cd00130">
    <property type="entry name" value="PAS"/>
    <property type="match status" value="2"/>
</dbReference>
<name>F2NNH4_MARHT</name>
<dbReference type="PROSITE" id="PS50113">
    <property type="entry name" value="PAC"/>
    <property type="match status" value="2"/>
</dbReference>
<sequence length="1053" mass="117732">MEPILALPALLQLAAAVLALRYALQHQARGGWYLLALAIALLTLYQAGGLYSGLPPRPLALLGTAAALALTASTFLLEHAQRSETAREHAALNAVEDLVLHTDRDGRVDYLNAAAEHLLGRSNARNLTLEALLAPQNPALLREAFQHALQGKTVQLSDLLCQDRYGTPLWLELTLRPLTDRHRAVCGVRVTGRNTTFHKRVETVLRQYDRLLREAAGAAHLLLSGRDLDWALNKVLATLGTALEVHRVYLYENRSRAETGLEAVPRLEWARAPASQPSDPLGNPLRYADPPFARWYAHLASGQAISSAVRTLPEAERAALEAQGVRSLLVVPIFVQERFWGFIGFEDHETERAWPESERSVLHALAASIGAALERHQRERELRLQRSLLAHIHEATAEGILAAAPSWEVLFYNRRFLEMWKLDEPVLHAAPPTLPRTLAQKTVAPDRTLHGLLRLHEHPQAVVQATLTLRDGRILEVHSAPLKGGGTPAGGRVWFFRDVTRQKRLEEALRRSKQRFRALVQHSSDITYVLDARGQVRYVSPSVQELLGHPPRKLTGRPFIELIHEADRGEADQALERVLQHPGKLLIHEFRARHGDGTYRWLEVRGKNLLHDSSVRGIVINARDVTQRKRYEAQVEQLAYYDPLTQLANRRFLQERAQQAITHARRYGESLALLYLDLDRFKQVNDSLGHEAGDELLAQVAARLRRFVRESDTLARLGGDEFVLLLTEAGQEEASRSAERLVKALRQPFSVRGHTVSVEVSIGIALYPQDGSTFETLMRRADAAMYRAKNEHRGFQFYAPDPAHPPQTPAELEVELRRALQEGGLVLHYQPVRAVEDQRLVGREALLRWWHPQHGELRPAHFLPLAKQAGLGRELDRWVLQQAVRQSSAWPASQWVAVNLSTPSLCDPEFPRYLEGLLETHALPPQRLLLEVTEDQALHEAGDALQALQSLGVRLALDDFGKGRAALEGLQGLAVDLLKIDREFIQGLPHHPKDASLSRALITLAHHLGARALAEGVETPAQLEWLRAAGCDLVQGYLTGRPEPLATSTRPEA</sequence>
<dbReference type="InterPro" id="IPR000700">
    <property type="entry name" value="PAS-assoc_C"/>
</dbReference>
<keyword evidence="7" id="KW-1185">Reference proteome</keyword>
<dbReference type="STRING" id="869210.Marky_0019"/>
<dbReference type="InterPro" id="IPR000160">
    <property type="entry name" value="GGDEF_dom"/>
</dbReference>
<keyword evidence="1" id="KW-0472">Membrane</keyword>
<dbReference type="SMART" id="SM00052">
    <property type="entry name" value="EAL"/>
    <property type="match status" value="1"/>
</dbReference>
<dbReference type="InterPro" id="IPR029016">
    <property type="entry name" value="GAF-like_dom_sf"/>
</dbReference>
<dbReference type="Gene3D" id="3.30.450.20">
    <property type="entry name" value="PAS domain"/>
    <property type="match status" value="3"/>
</dbReference>
<dbReference type="CDD" id="cd01948">
    <property type="entry name" value="EAL"/>
    <property type="match status" value="1"/>
</dbReference>
<keyword evidence="1" id="KW-1133">Transmembrane helix</keyword>
<dbReference type="InterPro" id="IPR001633">
    <property type="entry name" value="EAL_dom"/>
</dbReference>
<dbReference type="HOGENOM" id="CLU_290491_0_0_0"/>
<dbReference type="Pfam" id="PF01590">
    <property type="entry name" value="GAF"/>
    <property type="match status" value="1"/>
</dbReference>
<dbReference type="SUPFAM" id="SSF55785">
    <property type="entry name" value="PYP-like sensor domain (PAS domain)"/>
    <property type="match status" value="3"/>
</dbReference>
<dbReference type="InterPro" id="IPR000014">
    <property type="entry name" value="PAS"/>
</dbReference>
<feature type="domain" description="PAC" evidence="3">
    <location>
        <begin position="461"/>
        <end position="511"/>
    </location>
</feature>
<dbReference type="EMBL" id="CP002630">
    <property type="protein sequence ID" value="AEB10784.1"/>
    <property type="molecule type" value="Genomic_DNA"/>
</dbReference>
<dbReference type="Pfam" id="PF00563">
    <property type="entry name" value="EAL"/>
    <property type="match status" value="1"/>
</dbReference>
<dbReference type="Proteomes" id="UP000007030">
    <property type="component" value="Chromosome"/>
</dbReference>
<evidence type="ECO:0000259" key="2">
    <source>
        <dbReference type="PROSITE" id="PS50112"/>
    </source>
</evidence>
<dbReference type="Pfam" id="PF00990">
    <property type="entry name" value="GGDEF"/>
    <property type="match status" value="1"/>
</dbReference>
<dbReference type="SMART" id="SM00091">
    <property type="entry name" value="PAS"/>
    <property type="match status" value="3"/>
</dbReference>
<evidence type="ECO:0000259" key="4">
    <source>
        <dbReference type="PROSITE" id="PS50883"/>
    </source>
</evidence>
<feature type="domain" description="EAL" evidence="4">
    <location>
        <begin position="809"/>
        <end position="1053"/>
    </location>
</feature>
<dbReference type="NCBIfam" id="TIGR00229">
    <property type="entry name" value="sensory_box"/>
    <property type="match status" value="2"/>
</dbReference>
<gene>
    <name evidence="6" type="ordered locus">Marky_0019</name>
</gene>
<feature type="domain" description="PAS" evidence="2">
    <location>
        <begin position="512"/>
        <end position="582"/>
    </location>
</feature>
<dbReference type="SUPFAM" id="SSF141868">
    <property type="entry name" value="EAL domain-like"/>
    <property type="match status" value="1"/>
</dbReference>
<feature type="transmembrane region" description="Helical" evidence="1">
    <location>
        <begin position="29"/>
        <end position="47"/>
    </location>
</feature>
<dbReference type="InterPro" id="IPR013656">
    <property type="entry name" value="PAS_4"/>
</dbReference>
<dbReference type="SMART" id="SM00065">
    <property type="entry name" value="GAF"/>
    <property type="match status" value="1"/>
</dbReference>
<dbReference type="eggNOG" id="COG2203">
    <property type="taxonomic scope" value="Bacteria"/>
</dbReference>
<dbReference type="SMART" id="SM00267">
    <property type="entry name" value="GGDEF"/>
    <property type="match status" value="1"/>
</dbReference>
<feature type="domain" description="GGDEF" evidence="5">
    <location>
        <begin position="669"/>
        <end position="802"/>
    </location>
</feature>
<dbReference type="PROSITE" id="PS50883">
    <property type="entry name" value="EAL"/>
    <property type="match status" value="1"/>
</dbReference>
<dbReference type="AlphaFoldDB" id="F2NNH4"/>
<dbReference type="PROSITE" id="PS50112">
    <property type="entry name" value="PAS"/>
    <property type="match status" value="2"/>
</dbReference>
<accession>F2NNH4</accession>
<dbReference type="InterPro" id="IPR013767">
    <property type="entry name" value="PAS_fold"/>
</dbReference>
<dbReference type="SUPFAM" id="SSF55781">
    <property type="entry name" value="GAF domain-like"/>
    <property type="match status" value="1"/>
</dbReference>
<evidence type="ECO:0000256" key="1">
    <source>
        <dbReference type="SAM" id="Phobius"/>
    </source>
</evidence>
<dbReference type="CDD" id="cd01949">
    <property type="entry name" value="GGDEF"/>
    <property type="match status" value="1"/>
</dbReference>
<feature type="domain" description="PAC" evidence="3">
    <location>
        <begin position="586"/>
        <end position="637"/>
    </location>
</feature>
<dbReference type="InterPro" id="IPR035919">
    <property type="entry name" value="EAL_sf"/>
</dbReference>
<evidence type="ECO:0000313" key="6">
    <source>
        <dbReference type="EMBL" id="AEB10784.1"/>
    </source>
</evidence>
<dbReference type="eggNOG" id="COG2202">
    <property type="taxonomic scope" value="Bacteria"/>
</dbReference>
<evidence type="ECO:0000313" key="7">
    <source>
        <dbReference type="Proteomes" id="UP000007030"/>
    </source>
</evidence>
<dbReference type="InterPro" id="IPR001610">
    <property type="entry name" value="PAC"/>
</dbReference>